<keyword evidence="5" id="KW-0732">Signal</keyword>
<evidence type="ECO:0000256" key="2">
    <source>
        <dbReference type="ARBA" id="ARBA00022737"/>
    </source>
</evidence>
<protein>
    <recommendedName>
        <fullName evidence="6">Pre-mRNA-splicing factor Syf1/CRNKL1-like C-terminal HAT-repeats domain-containing protein</fullName>
    </recommendedName>
</protein>
<keyword evidence="2" id="KW-0677">Repeat</keyword>
<feature type="compositionally biased region" description="Pro residues" evidence="4">
    <location>
        <begin position="107"/>
        <end position="144"/>
    </location>
</feature>
<feature type="chain" id="PRO_5045316621" description="Pre-mRNA-splicing factor Syf1/CRNKL1-like C-terminal HAT-repeats domain-containing protein" evidence="5">
    <location>
        <begin position="36"/>
        <end position="674"/>
    </location>
</feature>
<feature type="region of interest" description="Disordered" evidence="4">
    <location>
        <begin position="37"/>
        <end position="82"/>
    </location>
</feature>
<reference evidence="7 8" key="1">
    <citation type="journal article" date="2023" name="Commun. Biol.">
        <title>Genome analysis of Parmales, the sister group of diatoms, reveals the evolutionary specialization of diatoms from phago-mixotrophs to photoautotrophs.</title>
        <authorList>
            <person name="Ban H."/>
            <person name="Sato S."/>
            <person name="Yoshikawa S."/>
            <person name="Yamada K."/>
            <person name="Nakamura Y."/>
            <person name="Ichinomiya M."/>
            <person name="Sato N."/>
            <person name="Blanc-Mathieu R."/>
            <person name="Endo H."/>
            <person name="Kuwata A."/>
            <person name="Ogata H."/>
        </authorList>
    </citation>
    <scope>NUCLEOTIDE SEQUENCE [LARGE SCALE GENOMIC DNA]</scope>
</reference>
<proteinExistence type="predicted"/>
<feature type="region of interest" description="Disordered" evidence="4">
    <location>
        <begin position="103"/>
        <end position="144"/>
    </location>
</feature>
<dbReference type="SMART" id="SM00386">
    <property type="entry name" value="HAT"/>
    <property type="match status" value="6"/>
</dbReference>
<dbReference type="InterPro" id="IPR055430">
    <property type="entry name" value="HAT_Syf1_CNRKL1_C"/>
</dbReference>
<comment type="subcellular location">
    <subcellularLocation>
        <location evidence="1">Nucleus</location>
    </subcellularLocation>
</comment>
<evidence type="ECO:0000259" key="6">
    <source>
        <dbReference type="Pfam" id="PF23231"/>
    </source>
</evidence>
<evidence type="ECO:0000256" key="1">
    <source>
        <dbReference type="ARBA" id="ARBA00004123"/>
    </source>
</evidence>
<feature type="domain" description="Pre-mRNA-splicing factor Syf1/CRNKL1-like C-terminal HAT-repeats" evidence="6">
    <location>
        <begin position="400"/>
        <end position="583"/>
    </location>
</feature>
<dbReference type="SUPFAM" id="SSF48452">
    <property type="entry name" value="TPR-like"/>
    <property type="match status" value="3"/>
</dbReference>
<dbReference type="InterPro" id="IPR003107">
    <property type="entry name" value="HAT"/>
</dbReference>
<feature type="signal peptide" evidence="5">
    <location>
        <begin position="1"/>
        <end position="35"/>
    </location>
</feature>
<dbReference type="PANTHER" id="PTHR44917:SF1">
    <property type="entry name" value="PROTEIN HIGH CHLOROPHYLL FLUORESCENT 107"/>
    <property type="match status" value="1"/>
</dbReference>
<dbReference type="InterPro" id="IPR011990">
    <property type="entry name" value="TPR-like_helical_dom_sf"/>
</dbReference>
<evidence type="ECO:0000256" key="4">
    <source>
        <dbReference type="SAM" id="MobiDB-lite"/>
    </source>
</evidence>
<dbReference type="EMBL" id="BRYB01003252">
    <property type="protein sequence ID" value="GMI33515.1"/>
    <property type="molecule type" value="Genomic_DNA"/>
</dbReference>
<dbReference type="PANTHER" id="PTHR44917">
    <property type="entry name" value="PROTEIN HIGH CHLOROPHYLL FLUORESCENT 107"/>
    <property type="match status" value="1"/>
</dbReference>
<dbReference type="InterPro" id="IPR044624">
    <property type="entry name" value="Mbb1-like"/>
</dbReference>
<dbReference type="Pfam" id="PF13432">
    <property type="entry name" value="TPR_16"/>
    <property type="match status" value="2"/>
</dbReference>
<sequence length="674" mass="73396">MLLLPCRGHNLSPSTPPRPLLLQLLLLLLLAPAASFSPAKPPRAASRLRSGLGSELGDGGGRDGKDMFMDLPPIPPPVNISGSNLLTFTSDSDISTRSIAKDLLSSPLPPSRPYPPSPPSTPPASSPPDPEAPPPLPPAPLSYPVTPPLPVNTARLTYHARMALRKNKLSEAESLYSEARSRDPEDGRSWLGLSRVAARRHQHAPARSLLLQGLAYSPGNPFLLQALGSLHERAGELALAERRYAACVRAEPGHAAGWISLAQLRTRKLARGAAAGRACYQAAELHLGRRKDVGESSYAFLYTAWADLEYKACGNAERGRELCLKALARDPRCSAALLLLGGLCRDTGDAKGARAAYEGCLRHDPRNSRVLLAYALMEAEQSSPRSAISLFERAVAANGRDSGALQSYALFVAGLGDLETARRLMERATRANPRHAAAWVSWGVLESKHGTAEAARKIFQSGVWACAQRAAGKSGGRRCRELWQAWGCLEAKEGDWMEARKCFSRCIDSDVTNVQAVNAWALMEAKLGNLKDARTIFDRALKEFRNPPSEAKMGVWDRYEEMEVKFGDERGKAVVQARRLQDVAMLEKWRFRKGEESAAESSDPISVEEALAAGGSLPRNLLAGMSDGEMEEGEEGEEEVITWKQRSADDDVWMSAEGAIESKVRIRKTNYSKE</sequence>
<evidence type="ECO:0000256" key="5">
    <source>
        <dbReference type="SAM" id="SignalP"/>
    </source>
</evidence>
<accession>A0ABQ6MVG4</accession>
<feature type="compositionally biased region" description="Acidic residues" evidence="4">
    <location>
        <begin position="628"/>
        <end position="639"/>
    </location>
</feature>
<evidence type="ECO:0000256" key="3">
    <source>
        <dbReference type="ARBA" id="ARBA00023242"/>
    </source>
</evidence>
<dbReference type="Proteomes" id="UP001165060">
    <property type="component" value="Unassembled WGS sequence"/>
</dbReference>
<evidence type="ECO:0000313" key="7">
    <source>
        <dbReference type="EMBL" id="GMI33515.1"/>
    </source>
</evidence>
<dbReference type="Gene3D" id="1.25.40.10">
    <property type="entry name" value="Tetratricopeptide repeat domain"/>
    <property type="match status" value="3"/>
</dbReference>
<name>A0ABQ6MVG4_9STRA</name>
<keyword evidence="8" id="KW-1185">Reference proteome</keyword>
<feature type="compositionally biased region" description="Low complexity" evidence="4">
    <location>
        <begin position="37"/>
        <end position="53"/>
    </location>
</feature>
<comment type="caution">
    <text evidence="7">The sequence shown here is derived from an EMBL/GenBank/DDBJ whole genome shotgun (WGS) entry which is preliminary data.</text>
</comment>
<dbReference type="InterPro" id="IPR019734">
    <property type="entry name" value="TPR_rpt"/>
</dbReference>
<evidence type="ECO:0000313" key="8">
    <source>
        <dbReference type="Proteomes" id="UP001165060"/>
    </source>
</evidence>
<dbReference type="Pfam" id="PF23231">
    <property type="entry name" value="HAT_Syf1_CNRKL1_C"/>
    <property type="match status" value="1"/>
</dbReference>
<feature type="region of interest" description="Disordered" evidence="4">
    <location>
        <begin position="618"/>
        <end position="639"/>
    </location>
</feature>
<keyword evidence="3" id="KW-0539">Nucleus</keyword>
<dbReference type="SMART" id="SM00028">
    <property type="entry name" value="TPR"/>
    <property type="match status" value="6"/>
</dbReference>
<gene>
    <name evidence="7" type="ORF">TeGR_g9090</name>
</gene>
<organism evidence="7 8">
    <name type="scientific">Tetraparma gracilis</name>
    <dbReference type="NCBI Taxonomy" id="2962635"/>
    <lineage>
        <taxon>Eukaryota</taxon>
        <taxon>Sar</taxon>
        <taxon>Stramenopiles</taxon>
        <taxon>Ochrophyta</taxon>
        <taxon>Bolidophyceae</taxon>
        <taxon>Parmales</taxon>
        <taxon>Triparmaceae</taxon>
        <taxon>Tetraparma</taxon>
    </lineage>
</organism>